<reference evidence="12" key="2">
    <citation type="submission" date="2019-01" db="EMBL/GenBank/DDBJ databases">
        <title>Sinorhodobacter populi sp. nov. isolated from the symptomatic bark tissue of Populus euramericana canker.</title>
        <authorList>
            <person name="Li Y."/>
        </authorList>
    </citation>
    <scope>NUCLEOTIDE SEQUENCE [LARGE SCALE GENOMIC DNA]</scope>
    <source>
        <strain evidence="12">CGMCC 1.12963</strain>
    </source>
</reference>
<keyword evidence="3" id="KW-1003">Cell membrane</keyword>
<dbReference type="PANTHER" id="PTHR30576:SF4">
    <property type="entry name" value="UNDECAPRENYL-PHOSPHATE GALACTOSE PHOSPHOTRANSFERASE"/>
    <property type="match status" value="1"/>
</dbReference>
<evidence type="ECO:0000256" key="5">
    <source>
        <dbReference type="ARBA" id="ARBA00022692"/>
    </source>
</evidence>
<dbReference type="PANTHER" id="PTHR30576">
    <property type="entry name" value="COLANIC BIOSYNTHESIS UDP-GLUCOSE LIPID CARRIER TRANSFERASE"/>
    <property type="match status" value="1"/>
</dbReference>
<sequence length="235" mass="26342">MAIHDTFATEEAAEILHTEIASAPEKDNRQHALYATSGKRILDLLISMLLLPALLPLMLAIWLIIRSDGSAAIFTQPRVGRDGRIYACHKFRSMVPNAERVLEEMCACDPKVAEEWSKFQKLSNDPRITTIGRILRKTSLDELPQILNVLKGDMSLVGPRPFLPAQRDIYDRAGGRAYYSLRPGVTGLWQVFSRHDTTFASRVRFDEAYGANLSMLADLSLILRTAKVIFLRTGA</sequence>
<comment type="similarity">
    <text evidence="2">Belongs to the bacterial sugar transferase family.</text>
</comment>
<evidence type="ECO:0000259" key="10">
    <source>
        <dbReference type="Pfam" id="PF02397"/>
    </source>
</evidence>
<dbReference type="RefSeq" id="WP_128157929.1">
    <property type="nucleotide sequence ID" value="NZ_JBHSOM010000023.1"/>
</dbReference>
<dbReference type="GO" id="GO:0016780">
    <property type="term" value="F:phosphotransferase activity, for other substituted phosphate groups"/>
    <property type="evidence" value="ECO:0007669"/>
    <property type="project" value="TreeGrafter"/>
</dbReference>
<feature type="transmembrane region" description="Helical" evidence="9">
    <location>
        <begin position="44"/>
        <end position="65"/>
    </location>
</feature>
<comment type="caution">
    <text evidence="11">The sequence shown here is derived from an EMBL/GenBank/DDBJ whole genome shotgun (WGS) entry which is preliminary data.</text>
</comment>
<dbReference type="Proteomes" id="UP000288071">
    <property type="component" value="Unassembled WGS sequence"/>
</dbReference>
<accession>A0A443LF79</accession>
<keyword evidence="12" id="KW-1185">Reference proteome</keyword>
<keyword evidence="5 9" id="KW-0812">Transmembrane</keyword>
<evidence type="ECO:0000256" key="9">
    <source>
        <dbReference type="SAM" id="Phobius"/>
    </source>
</evidence>
<evidence type="ECO:0000256" key="8">
    <source>
        <dbReference type="ARBA" id="ARBA00023169"/>
    </source>
</evidence>
<evidence type="ECO:0000256" key="2">
    <source>
        <dbReference type="ARBA" id="ARBA00006464"/>
    </source>
</evidence>
<dbReference type="InterPro" id="IPR003362">
    <property type="entry name" value="Bact_transf"/>
</dbReference>
<comment type="subcellular location">
    <subcellularLocation>
        <location evidence="1">Cell membrane</location>
    </subcellularLocation>
</comment>
<organism evidence="11 12">
    <name type="scientific">Paenirhodobacter huangdaonensis</name>
    <dbReference type="NCBI Taxonomy" id="2501515"/>
    <lineage>
        <taxon>Bacteria</taxon>
        <taxon>Pseudomonadati</taxon>
        <taxon>Pseudomonadota</taxon>
        <taxon>Alphaproteobacteria</taxon>
        <taxon>Rhodobacterales</taxon>
        <taxon>Rhodobacter group</taxon>
        <taxon>Paenirhodobacter</taxon>
    </lineage>
</organism>
<proteinExistence type="inferred from homology"/>
<dbReference type="Pfam" id="PF02397">
    <property type="entry name" value="Bac_transf"/>
    <property type="match status" value="1"/>
</dbReference>
<dbReference type="GO" id="GO:0000271">
    <property type="term" value="P:polysaccharide biosynthetic process"/>
    <property type="evidence" value="ECO:0007669"/>
    <property type="project" value="UniProtKB-KW"/>
</dbReference>
<protein>
    <submittedName>
        <fullName evidence="11">Sugar transferase</fullName>
    </submittedName>
</protein>
<keyword evidence="7 9" id="KW-0472">Membrane</keyword>
<feature type="domain" description="Bacterial sugar transferase" evidence="10">
    <location>
        <begin position="39"/>
        <end position="230"/>
    </location>
</feature>
<dbReference type="GO" id="GO:0005886">
    <property type="term" value="C:plasma membrane"/>
    <property type="evidence" value="ECO:0007669"/>
    <property type="project" value="UniProtKB-SubCell"/>
</dbReference>
<reference evidence="11 12" key="1">
    <citation type="submission" date="2019-01" db="EMBL/GenBank/DDBJ databases">
        <title>Sinorhodobacter populi sp. nov. isolated from the symptomatic bark tissue of Populus euramericana canker.</title>
        <authorList>
            <person name="Xu G."/>
        </authorList>
    </citation>
    <scope>NUCLEOTIDE SEQUENCE [LARGE SCALE GENOMIC DNA]</scope>
    <source>
        <strain evidence="11 12">CGMCC 1.12963</strain>
    </source>
</reference>
<name>A0A443LF79_9RHOB</name>
<evidence type="ECO:0000256" key="1">
    <source>
        <dbReference type="ARBA" id="ARBA00004236"/>
    </source>
</evidence>
<evidence type="ECO:0000313" key="12">
    <source>
        <dbReference type="Proteomes" id="UP000288071"/>
    </source>
</evidence>
<evidence type="ECO:0000256" key="3">
    <source>
        <dbReference type="ARBA" id="ARBA00022475"/>
    </source>
</evidence>
<evidence type="ECO:0000256" key="4">
    <source>
        <dbReference type="ARBA" id="ARBA00022679"/>
    </source>
</evidence>
<dbReference type="AlphaFoldDB" id="A0A443LF79"/>
<evidence type="ECO:0000256" key="7">
    <source>
        <dbReference type="ARBA" id="ARBA00023136"/>
    </source>
</evidence>
<evidence type="ECO:0000313" key="11">
    <source>
        <dbReference type="EMBL" id="RWR47725.1"/>
    </source>
</evidence>
<keyword evidence="8" id="KW-0270">Exopolysaccharide synthesis</keyword>
<keyword evidence="4 11" id="KW-0808">Transferase</keyword>
<dbReference type="EMBL" id="SAVA01000018">
    <property type="protein sequence ID" value="RWR47725.1"/>
    <property type="molecule type" value="Genomic_DNA"/>
</dbReference>
<gene>
    <name evidence="11" type="ORF">EOW66_19240</name>
</gene>
<evidence type="ECO:0000256" key="6">
    <source>
        <dbReference type="ARBA" id="ARBA00022989"/>
    </source>
</evidence>
<keyword evidence="6 9" id="KW-1133">Transmembrane helix</keyword>